<proteinExistence type="predicted"/>
<evidence type="ECO:0000313" key="1">
    <source>
        <dbReference type="EMBL" id="BBL62532.1"/>
    </source>
</evidence>
<sequence length="541" mass="62260">MKFLLSGTITFNKNAEDAKEDIAKFIDEANENILLKGVKEGNESEGAKITDWNIKDDKLSIKIESGGKVRSHDGLLRIKKPLTQLIGKKYHLGIRKLHIDNYQVIIPTGEGKYEINHKLVRNLPQIDDFEIKDKYVIVTIKDINESEIRKQGVNRIIKHISTKKEDIDKSNKEYDNQDINAAGEPSEDLSEKDLTFTVTKITPGEIIARSGEFQTYFEGDVTEKAIELGWIKTFPGRGQWFYGPQMTALQRAFEKILIDNIVEKLGFDECLFPKLIPIPTMDKMRYLDGLPEGMYYCSAPKRDPEVFNKFKNELAINREVPMDLLKSGLKDPAYVLAAAQCEPFYEFLSHEVIDEKDLPIKFYDKSGWTYRWESGGAKGIDRVHEFQRIELVWIDKPEETSKIRDSTLELSHELATKLELEWYTEIGDDPFYLEGRKVENRGIEFPDVPKYEMRLKVPGQEKGVAVVSANVHGTHFTEGFSIREAHKHTLWTGCTGLGLTRWLFGFLAQKGFDENNWPELIKTQYKKTKIPKILTWPKSKE</sequence>
<dbReference type="Proteomes" id="UP000825015">
    <property type="component" value="Chromosome"/>
</dbReference>
<keyword evidence="1" id="KW-0436">Ligase</keyword>
<reference evidence="1" key="1">
    <citation type="submission" date="2019-06" db="EMBL/GenBank/DDBJ databases">
        <title>Complete genome sequence of Methanobrevibacter arboriphilus strain SA.</title>
        <authorList>
            <person name="Asakawa S."/>
        </authorList>
    </citation>
    <scope>NUCLEOTIDE SEQUENCE</scope>
    <source>
        <strain evidence="1">SA</strain>
    </source>
</reference>
<accession>A0ACA8R4G6</accession>
<dbReference type="EMBL" id="AP019779">
    <property type="protein sequence ID" value="BBL62532.1"/>
    <property type="molecule type" value="Genomic_DNA"/>
</dbReference>
<name>A0ACA8R4G6_METAZ</name>
<organism evidence="1 2">
    <name type="scientific">Methanobrevibacter arboriphilus</name>
    <dbReference type="NCBI Taxonomy" id="39441"/>
    <lineage>
        <taxon>Archaea</taxon>
        <taxon>Methanobacteriati</taxon>
        <taxon>Methanobacteriota</taxon>
        <taxon>Methanomada group</taxon>
        <taxon>Methanobacteria</taxon>
        <taxon>Methanobacteriales</taxon>
        <taxon>Methanobacteriaceae</taxon>
        <taxon>Methanobrevibacter</taxon>
    </lineage>
</organism>
<gene>
    <name evidence="1" type="ORF">MarbSA_15720</name>
</gene>
<protein>
    <submittedName>
        <fullName evidence="1">Serine--tRNA ligase</fullName>
    </submittedName>
</protein>
<evidence type="ECO:0000313" key="2">
    <source>
        <dbReference type="Proteomes" id="UP000825015"/>
    </source>
</evidence>
<keyword evidence="2" id="KW-1185">Reference proteome</keyword>